<evidence type="ECO:0000313" key="4">
    <source>
        <dbReference type="Proteomes" id="UP000532866"/>
    </source>
</evidence>
<sequence>MRILMIGPDAEAKGGIASVIRNFKTYFQSEDQEIQYLTTWKEGSLLTRLKATLHSIFRIRKTIRRDNIDIVHVHMAQQGSFYRKSLLILQAKKECRVILHMHASSFDVFYNNSNPLMKKYIRHILSKPDKVVVLSEEWADFYNKLTTVPVTVVENAVPMPLENTYNSTAKNIIMFGRVGERKGSYDVLAIAKNMQAMFPDVHIYLYGDGETDKVANIIALQKLDNVILGGWITADDKASILQNAVLHILPSYHEGLPMAILETMAYGIPNLSTEVGGIPQAIQNGINGMLIDAGDTAQLETEIALFLNKKEMREQYSKAAFTTIQKRFSIDSYQQKWEMIYTNMMK</sequence>
<keyword evidence="3" id="KW-0808">Transferase</keyword>
<reference evidence="3 4" key="1">
    <citation type="submission" date="2020-03" db="EMBL/GenBank/DDBJ databases">
        <title>Soil Listeria distribution.</title>
        <authorList>
            <person name="Liao J."/>
            <person name="Wiedmann M."/>
        </authorList>
    </citation>
    <scope>NUCLEOTIDE SEQUENCE [LARGE SCALE GENOMIC DNA]</scope>
    <source>
        <strain evidence="3 4">FSL L7-1833</strain>
    </source>
</reference>
<organism evidence="3 4">
    <name type="scientific">Listeria booriae</name>
    <dbReference type="NCBI Taxonomy" id="1552123"/>
    <lineage>
        <taxon>Bacteria</taxon>
        <taxon>Bacillati</taxon>
        <taxon>Bacillota</taxon>
        <taxon>Bacilli</taxon>
        <taxon>Bacillales</taxon>
        <taxon>Listeriaceae</taxon>
        <taxon>Listeria</taxon>
    </lineage>
</organism>
<gene>
    <name evidence="3" type="ORF">HB759_09100</name>
</gene>
<dbReference type="Proteomes" id="UP000532866">
    <property type="component" value="Unassembled WGS sequence"/>
</dbReference>
<dbReference type="AlphaFoldDB" id="A0A7X0TNJ0"/>
<dbReference type="PANTHER" id="PTHR12526">
    <property type="entry name" value="GLYCOSYLTRANSFERASE"/>
    <property type="match status" value="1"/>
</dbReference>
<dbReference type="GO" id="GO:0016757">
    <property type="term" value="F:glycosyltransferase activity"/>
    <property type="evidence" value="ECO:0007669"/>
    <property type="project" value="InterPro"/>
</dbReference>
<evidence type="ECO:0000259" key="2">
    <source>
        <dbReference type="Pfam" id="PF13439"/>
    </source>
</evidence>
<dbReference type="Gene3D" id="3.40.50.2000">
    <property type="entry name" value="Glycogen Phosphorylase B"/>
    <property type="match status" value="2"/>
</dbReference>
<dbReference type="Pfam" id="PF00534">
    <property type="entry name" value="Glycos_transf_1"/>
    <property type="match status" value="1"/>
</dbReference>
<proteinExistence type="predicted"/>
<dbReference type="InterPro" id="IPR001296">
    <property type="entry name" value="Glyco_trans_1"/>
</dbReference>
<dbReference type="InterPro" id="IPR028098">
    <property type="entry name" value="Glyco_trans_4-like_N"/>
</dbReference>
<dbReference type="RefSeq" id="WP_185373890.1">
    <property type="nucleotide sequence ID" value="NZ_JAAROL010000003.1"/>
</dbReference>
<accession>A0A7X0TNJ0</accession>
<dbReference type="CDD" id="cd03801">
    <property type="entry name" value="GT4_PimA-like"/>
    <property type="match status" value="1"/>
</dbReference>
<evidence type="ECO:0000313" key="3">
    <source>
        <dbReference type="EMBL" id="MBC1332092.1"/>
    </source>
</evidence>
<dbReference type="SUPFAM" id="SSF53756">
    <property type="entry name" value="UDP-Glycosyltransferase/glycogen phosphorylase"/>
    <property type="match status" value="1"/>
</dbReference>
<comment type="caution">
    <text evidence="3">The sequence shown here is derived from an EMBL/GenBank/DDBJ whole genome shotgun (WGS) entry which is preliminary data.</text>
</comment>
<feature type="domain" description="Glycosyl transferase family 1" evidence="1">
    <location>
        <begin position="166"/>
        <end position="320"/>
    </location>
</feature>
<evidence type="ECO:0000259" key="1">
    <source>
        <dbReference type="Pfam" id="PF00534"/>
    </source>
</evidence>
<name>A0A7X0TNJ0_9LIST</name>
<dbReference type="EMBL" id="JAAROL010000003">
    <property type="protein sequence ID" value="MBC1332092.1"/>
    <property type="molecule type" value="Genomic_DNA"/>
</dbReference>
<protein>
    <submittedName>
        <fullName evidence="3">Glycosyltransferase family 4 protein</fullName>
    </submittedName>
</protein>
<dbReference type="PANTHER" id="PTHR12526:SF637">
    <property type="entry name" value="GLYCOSYLTRANSFERASE EPSF-RELATED"/>
    <property type="match status" value="1"/>
</dbReference>
<dbReference type="Pfam" id="PF13439">
    <property type="entry name" value="Glyco_transf_4"/>
    <property type="match status" value="1"/>
</dbReference>
<feature type="domain" description="Glycosyltransferase subfamily 4-like N-terminal" evidence="2">
    <location>
        <begin position="45"/>
        <end position="157"/>
    </location>
</feature>